<sequence>MFSGDLQRKWSEQDAPWSLRPKERGPVQAATSWAGDRLSALPDCIIHHIMSFMKARQVVQTCVLSTRWTNLWRSVLCLDVDEEEFRNQGRDYTMDEELEKFEDFTDHLLIPNNISIFSLDMFRLHVTDRYRSGKQSAKWIRHGIRNSARAPGCPYLECLELKGGVLIDEMPFLVKAQLIYRPLDNEWNGDIFLTRSQAY</sequence>
<evidence type="ECO:0000259" key="1">
    <source>
        <dbReference type="Pfam" id="PF00646"/>
    </source>
</evidence>
<dbReference type="InterPro" id="IPR053197">
    <property type="entry name" value="F-box_SCFL_complex_component"/>
</dbReference>
<dbReference type="Pfam" id="PF00646">
    <property type="entry name" value="F-box"/>
    <property type="match status" value="1"/>
</dbReference>
<dbReference type="SUPFAM" id="SSF81383">
    <property type="entry name" value="F-box domain"/>
    <property type="match status" value="1"/>
</dbReference>
<dbReference type="Gene3D" id="1.20.1280.50">
    <property type="match status" value="1"/>
</dbReference>
<reference evidence="2" key="2">
    <citation type="submission" date="2021-12" db="EMBL/GenBank/DDBJ databases">
        <title>Resequencing data analysis of finger millet.</title>
        <authorList>
            <person name="Hatakeyama M."/>
            <person name="Aluri S."/>
            <person name="Balachadran M.T."/>
            <person name="Sivarajan S.R."/>
            <person name="Poveda L."/>
            <person name="Shimizu-Inatsugi R."/>
            <person name="Schlapbach R."/>
            <person name="Sreeman S.M."/>
            <person name="Shimizu K.K."/>
        </authorList>
    </citation>
    <scope>NUCLEOTIDE SEQUENCE</scope>
</reference>
<proteinExistence type="predicted"/>
<keyword evidence="3" id="KW-1185">Reference proteome</keyword>
<feature type="domain" description="F-box" evidence="1">
    <location>
        <begin position="38"/>
        <end position="75"/>
    </location>
</feature>
<dbReference type="Proteomes" id="UP001054889">
    <property type="component" value="Unassembled WGS sequence"/>
</dbReference>
<dbReference type="PANTHER" id="PTHR34223:SF65">
    <property type="entry name" value="OS04G0440300 PROTEIN"/>
    <property type="match status" value="1"/>
</dbReference>
<dbReference type="InterPro" id="IPR053781">
    <property type="entry name" value="F-box_AtFBL13-like"/>
</dbReference>
<name>A0AAV5EZU2_ELECO</name>
<reference evidence="2" key="1">
    <citation type="journal article" date="2018" name="DNA Res.">
        <title>Multiple hybrid de novo genome assembly of finger millet, an orphan allotetraploid crop.</title>
        <authorList>
            <person name="Hatakeyama M."/>
            <person name="Aluri S."/>
            <person name="Balachadran M.T."/>
            <person name="Sivarajan S.R."/>
            <person name="Patrignani A."/>
            <person name="Gruter S."/>
            <person name="Poveda L."/>
            <person name="Shimizu-Inatsugi R."/>
            <person name="Baeten J."/>
            <person name="Francoijs K.J."/>
            <person name="Nataraja K.N."/>
            <person name="Reddy Y.A.N."/>
            <person name="Phadnis S."/>
            <person name="Ravikumar R.L."/>
            <person name="Schlapbach R."/>
            <person name="Sreeman S.M."/>
            <person name="Shimizu K.K."/>
        </authorList>
    </citation>
    <scope>NUCLEOTIDE SEQUENCE</scope>
</reference>
<evidence type="ECO:0000313" key="3">
    <source>
        <dbReference type="Proteomes" id="UP001054889"/>
    </source>
</evidence>
<gene>
    <name evidence="2" type="primary">gb15586</name>
    <name evidence="2" type="ORF">PR202_gb15586</name>
</gene>
<dbReference type="PANTHER" id="PTHR34223">
    <property type="entry name" value="OS11G0201299 PROTEIN"/>
    <property type="match status" value="1"/>
</dbReference>
<dbReference type="CDD" id="cd22160">
    <property type="entry name" value="F-box_AtFBL13-like"/>
    <property type="match status" value="1"/>
</dbReference>
<evidence type="ECO:0000313" key="2">
    <source>
        <dbReference type="EMBL" id="GJN27556.1"/>
    </source>
</evidence>
<comment type="caution">
    <text evidence="2">The sequence shown here is derived from an EMBL/GenBank/DDBJ whole genome shotgun (WGS) entry which is preliminary data.</text>
</comment>
<organism evidence="2 3">
    <name type="scientific">Eleusine coracana subsp. coracana</name>
    <dbReference type="NCBI Taxonomy" id="191504"/>
    <lineage>
        <taxon>Eukaryota</taxon>
        <taxon>Viridiplantae</taxon>
        <taxon>Streptophyta</taxon>
        <taxon>Embryophyta</taxon>
        <taxon>Tracheophyta</taxon>
        <taxon>Spermatophyta</taxon>
        <taxon>Magnoliopsida</taxon>
        <taxon>Liliopsida</taxon>
        <taxon>Poales</taxon>
        <taxon>Poaceae</taxon>
        <taxon>PACMAD clade</taxon>
        <taxon>Chloridoideae</taxon>
        <taxon>Cynodonteae</taxon>
        <taxon>Eleusininae</taxon>
        <taxon>Eleusine</taxon>
    </lineage>
</organism>
<accession>A0AAV5EZU2</accession>
<protein>
    <recommendedName>
        <fullName evidence="1">F-box domain-containing protein</fullName>
    </recommendedName>
</protein>
<dbReference type="InterPro" id="IPR036047">
    <property type="entry name" value="F-box-like_dom_sf"/>
</dbReference>
<dbReference type="EMBL" id="BQKI01000079">
    <property type="protein sequence ID" value="GJN27556.1"/>
    <property type="molecule type" value="Genomic_DNA"/>
</dbReference>
<dbReference type="AlphaFoldDB" id="A0AAV5EZU2"/>
<dbReference type="InterPro" id="IPR001810">
    <property type="entry name" value="F-box_dom"/>
</dbReference>